<evidence type="ECO:0000256" key="3">
    <source>
        <dbReference type="ARBA" id="ARBA00022806"/>
    </source>
</evidence>
<feature type="compositionally biased region" description="Low complexity" evidence="9">
    <location>
        <begin position="75"/>
        <end position="94"/>
    </location>
</feature>
<gene>
    <name evidence="14" type="primary">LOC101512225</name>
</gene>
<feature type="coiled-coil region" evidence="8">
    <location>
        <begin position="44"/>
        <end position="71"/>
    </location>
</feature>
<comment type="function">
    <text evidence="7">RNA helicase.</text>
</comment>
<dbReference type="eggNOG" id="KOG0342">
    <property type="taxonomic scope" value="Eukaryota"/>
</dbReference>
<evidence type="ECO:0000256" key="5">
    <source>
        <dbReference type="ARBA" id="ARBA00022884"/>
    </source>
</evidence>
<protein>
    <recommendedName>
        <fullName evidence="7">ATP-dependent RNA helicase</fullName>
        <ecNumber evidence="7">3.6.4.13</ecNumber>
    </recommendedName>
</protein>
<comment type="catalytic activity">
    <reaction evidence="7">
        <text>ATP + H2O = ADP + phosphate + H(+)</text>
        <dbReference type="Rhea" id="RHEA:13065"/>
        <dbReference type="ChEBI" id="CHEBI:15377"/>
        <dbReference type="ChEBI" id="CHEBI:15378"/>
        <dbReference type="ChEBI" id="CHEBI:30616"/>
        <dbReference type="ChEBI" id="CHEBI:43474"/>
        <dbReference type="ChEBI" id="CHEBI:456216"/>
        <dbReference type="EC" id="3.6.4.13"/>
    </reaction>
</comment>
<dbReference type="Pfam" id="PF00270">
    <property type="entry name" value="DEAD"/>
    <property type="match status" value="1"/>
</dbReference>
<sequence length="762" mass="87193">MWGWMIMEGRKASYELTAFNLRLIRNMGGGPRTFPGGVSKWKWKRMHEKRAEEKQRKLLEQEKQLYQARIRSHIRSTLSPPSSSSSSTHNPISPQEHIKALADRFMKEGAQDLWNDLDGPVAQTQTQTQTQAQISPQHDLPKLVRQPSNRNLTNYSQIRDYRSFPEVRDLTNYSQIRAYCSVSKVRGLTNRNHVSKEKPEKRRIWRNNGSSTESESEDEVESKNQGYYSNMGSIASLGKYDVKRERRVMPKPYNDETDFSEQVELIKYELNKKKLSQNEDNQGDEQKNILSQTRFDECAISPLTIKALSSAGYIHMTRVQEISLPICLEGVDVMVKAKTGTGKTAAFLLPAIETVLKAMSSNTSHRAPPIFVLILCPTRELASQIAAEAKVLLKYHDGIGVQTLVGGVRFKVDQKRLESDPCQMLVATPGRLLDHIENKSGISLRLMGMQMLVLDEADHLLDLGFRKDIEKIVDCLPRQRQSLLFSATMPKEVRRISQLVLKREHKYVDTVGMGCVETPVQVKQTYLIAPHESHFQIVHHILKEHISQTPDYKVIVFCITGMVTSLTYHLLREMKLNVKEIHSRKPQLYRTRVSDEFKESKEMILVSSDVSSRGMNYPDVTLVIQVGIPSDREQYIHRLGRTGREGKDGEGILLIAPWEEYFLNEIKDLPLEKFPSPDIDPKEQLKIEQSMAKIDNDIKEAAYHAWLGYYNSIREIGREKTTVAELANRFSESIGLPRPPSLFRKTALKMGLKDIPGIRIRR</sequence>
<keyword evidence="4 7" id="KW-0067">ATP-binding</keyword>
<dbReference type="GO" id="GO:0003723">
    <property type="term" value="F:RNA binding"/>
    <property type="evidence" value="ECO:0007669"/>
    <property type="project" value="UniProtKB-UniRule"/>
</dbReference>
<dbReference type="PaxDb" id="3827-XP_004503757.1"/>
<dbReference type="AlphaFoldDB" id="A0A1S2YFL4"/>
<dbReference type="SMART" id="SM00490">
    <property type="entry name" value="HELICc"/>
    <property type="match status" value="1"/>
</dbReference>
<feature type="region of interest" description="Disordered" evidence="9">
    <location>
        <begin position="191"/>
        <end position="224"/>
    </location>
</feature>
<dbReference type="InterPro" id="IPR014001">
    <property type="entry name" value="Helicase_ATP-bd"/>
</dbReference>
<feature type="region of interest" description="Disordered" evidence="9">
    <location>
        <begin position="74"/>
        <end position="94"/>
    </location>
</feature>
<evidence type="ECO:0000256" key="1">
    <source>
        <dbReference type="ARBA" id="ARBA00022741"/>
    </source>
</evidence>
<proteinExistence type="inferred from homology"/>
<feature type="region of interest" description="Disordered" evidence="9">
    <location>
        <begin position="123"/>
        <end position="150"/>
    </location>
</feature>
<evidence type="ECO:0000256" key="9">
    <source>
        <dbReference type="SAM" id="MobiDB-lite"/>
    </source>
</evidence>
<dbReference type="GeneID" id="101512225"/>
<name>A0A1S2YFL4_CICAR</name>
<dbReference type="CDD" id="cd18787">
    <property type="entry name" value="SF2_C_DEAD"/>
    <property type="match status" value="1"/>
</dbReference>
<dbReference type="PROSITE" id="PS51195">
    <property type="entry name" value="Q_MOTIF"/>
    <property type="match status" value="1"/>
</dbReference>
<keyword evidence="1 7" id="KW-0547">Nucleotide-binding</keyword>
<dbReference type="GO" id="GO:0016787">
    <property type="term" value="F:hydrolase activity"/>
    <property type="evidence" value="ECO:0007669"/>
    <property type="project" value="UniProtKB-KW"/>
</dbReference>
<evidence type="ECO:0000256" key="8">
    <source>
        <dbReference type="SAM" id="Coils"/>
    </source>
</evidence>
<keyword evidence="8" id="KW-0175">Coiled coil</keyword>
<dbReference type="Proteomes" id="UP000087171">
    <property type="component" value="Chromosome Ca6"/>
</dbReference>
<dbReference type="GO" id="GO:0003724">
    <property type="term" value="F:RNA helicase activity"/>
    <property type="evidence" value="ECO:0007669"/>
    <property type="project" value="UniProtKB-EC"/>
</dbReference>
<evidence type="ECO:0000259" key="10">
    <source>
        <dbReference type="PROSITE" id="PS51192"/>
    </source>
</evidence>
<dbReference type="InterPro" id="IPR014014">
    <property type="entry name" value="RNA_helicase_DEAD_Q_motif"/>
</dbReference>
<dbReference type="SUPFAM" id="SSF52540">
    <property type="entry name" value="P-loop containing nucleoside triphosphate hydrolases"/>
    <property type="match status" value="1"/>
</dbReference>
<dbReference type="Pfam" id="PF00271">
    <property type="entry name" value="Helicase_C"/>
    <property type="match status" value="1"/>
</dbReference>
<reference evidence="14" key="2">
    <citation type="submission" date="2025-08" db="UniProtKB">
        <authorList>
            <consortium name="RefSeq"/>
        </authorList>
    </citation>
    <scope>IDENTIFICATION</scope>
    <source>
        <tissue evidence="14">Etiolated seedlings</tissue>
    </source>
</reference>
<evidence type="ECO:0000256" key="4">
    <source>
        <dbReference type="ARBA" id="ARBA00022840"/>
    </source>
</evidence>
<dbReference type="SMART" id="SM00487">
    <property type="entry name" value="DEXDc"/>
    <property type="match status" value="1"/>
</dbReference>
<dbReference type="KEGG" id="cam:101512225"/>
<dbReference type="PANTHER" id="PTHR24031">
    <property type="entry name" value="RNA HELICASE"/>
    <property type="match status" value="1"/>
</dbReference>
<dbReference type="RefSeq" id="XP_004503757.1">
    <property type="nucleotide sequence ID" value="XM_004503700.3"/>
</dbReference>
<feature type="domain" description="Helicase ATP-binding" evidence="10">
    <location>
        <begin position="324"/>
        <end position="507"/>
    </location>
</feature>
<keyword evidence="13" id="KW-1185">Reference proteome</keyword>
<dbReference type="InterPro" id="IPR027417">
    <property type="entry name" value="P-loop_NTPase"/>
</dbReference>
<keyword evidence="5 7" id="KW-0694">RNA-binding</keyword>
<evidence type="ECO:0000256" key="2">
    <source>
        <dbReference type="ARBA" id="ARBA00022801"/>
    </source>
</evidence>
<dbReference type="PROSITE" id="PS51192">
    <property type="entry name" value="HELICASE_ATP_BIND_1"/>
    <property type="match status" value="1"/>
</dbReference>
<evidence type="ECO:0000259" key="12">
    <source>
        <dbReference type="PROSITE" id="PS51195"/>
    </source>
</evidence>
<evidence type="ECO:0000256" key="6">
    <source>
        <dbReference type="PROSITE-ProRule" id="PRU00552"/>
    </source>
</evidence>
<keyword evidence="3 7" id="KW-0347">Helicase</keyword>
<comment type="domain">
    <text evidence="7">The Q motif is unique to and characteristic of the DEAD box family of RNA helicases and controls ATP binding and hydrolysis.</text>
</comment>
<feature type="compositionally biased region" description="Low complexity" evidence="9">
    <location>
        <begin position="123"/>
        <end position="133"/>
    </location>
</feature>
<comment type="similarity">
    <text evidence="7">Belongs to the DEAD box helicase family.</text>
</comment>
<feature type="short sequence motif" description="Q motif" evidence="6">
    <location>
        <begin position="293"/>
        <end position="321"/>
    </location>
</feature>
<dbReference type="EC" id="3.6.4.13" evidence="7"/>
<dbReference type="Gene3D" id="3.40.50.300">
    <property type="entry name" value="P-loop containing nucleotide triphosphate hydrolases"/>
    <property type="match status" value="2"/>
</dbReference>
<reference evidence="13" key="1">
    <citation type="journal article" date="2013" name="Nat. Biotechnol.">
        <title>Draft genome sequence of chickpea (Cicer arietinum) provides a resource for trait improvement.</title>
        <authorList>
            <person name="Varshney R.K."/>
            <person name="Song C."/>
            <person name="Saxena R.K."/>
            <person name="Azam S."/>
            <person name="Yu S."/>
            <person name="Sharpe A.G."/>
            <person name="Cannon S."/>
            <person name="Baek J."/>
            <person name="Rosen B.D."/>
            <person name="Tar'an B."/>
            <person name="Millan T."/>
            <person name="Zhang X."/>
            <person name="Ramsay L.D."/>
            <person name="Iwata A."/>
            <person name="Wang Y."/>
            <person name="Nelson W."/>
            <person name="Farmer A.D."/>
            <person name="Gaur P.M."/>
            <person name="Soderlund C."/>
            <person name="Penmetsa R.V."/>
            <person name="Xu C."/>
            <person name="Bharti A.K."/>
            <person name="He W."/>
            <person name="Winter P."/>
            <person name="Zhao S."/>
            <person name="Hane J.K."/>
            <person name="Carrasquilla-Garcia N."/>
            <person name="Condie J.A."/>
            <person name="Upadhyaya H.D."/>
            <person name="Luo M.C."/>
            <person name="Thudi M."/>
            <person name="Gowda C.L."/>
            <person name="Singh N.P."/>
            <person name="Lichtenzveig J."/>
            <person name="Gali K.K."/>
            <person name="Rubio J."/>
            <person name="Nadarajan N."/>
            <person name="Dolezel J."/>
            <person name="Bansal K.C."/>
            <person name="Xu X."/>
            <person name="Edwards D."/>
            <person name="Zhang G."/>
            <person name="Kahl G."/>
            <person name="Gil J."/>
            <person name="Singh K.B."/>
            <person name="Datta S.K."/>
            <person name="Jackson S.A."/>
            <person name="Wang J."/>
            <person name="Cook D.R."/>
        </authorList>
    </citation>
    <scope>NUCLEOTIDE SEQUENCE [LARGE SCALE GENOMIC DNA]</scope>
    <source>
        <strain evidence="13">cv. CDC Frontier</strain>
    </source>
</reference>
<keyword evidence="2 7" id="KW-0378">Hydrolase</keyword>
<accession>A0A1S2YFL4</accession>
<organism evidence="13 14">
    <name type="scientific">Cicer arietinum</name>
    <name type="common">Chickpea</name>
    <name type="synonym">Garbanzo</name>
    <dbReference type="NCBI Taxonomy" id="3827"/>
    <lineage>
        <taxon>Eukaryota</taxon>
        <taxon>Viridiplantae</taxon>
        <taxon>Streptophyta</taxon>
        <taxon>Embryophyta</taxon>
        <taxon>Tracheophyta</taxon>
        <taxon>Spermatophyta</taxon>
        <taxon>Magnoliopsida</taxon>
        <taxon>eudicotyledons</taxon>
        <taxon>Gunneridae</taxon>
        <taxon>Pentapetalae</taxon>
        <taxon>rosids</taxon>
        <taxon>fabids</taxon>
        <taxon>Fabales</taxon>
        <taxon>Fabaceae</taxon>
        <taxon>Papilionoideae</taxon>
        <taxon>50 kb inversion clade</taxon>
        <taxon>NPAAA clade</taxon>
        <taxon>Hologalegina</taxon>
        <taxon>IRL clade</taxon>
        <taxon>Cicereae</taxon>
        <taxon>Cicer</taxon>
    </lineage>
</organism>
<feature type="domain" description="Helicase C-terminal" evidence="11">
    <location>
        <begin position="541"/>
        <end position="693"/>
    </location>
</feature>
<dbReference type="GO" id="GO:0005524">
    <property type="term" value="F:ATP binding"/>
    <property type="evidence" value="ECO:0007669"/>
    <property type="project" value="UniProtKB-UniRule"/>
</dbReference>
<dbReference type="InterPro" id="IPR011545">
    <property type="entry name" value="DEAD/DEAH_box_helicase_dom"/>
</dbReference>
<dbReference type="InterPro" id="IPR001650">
    <property type="entry name" value="Helicase_C-like"/>
</dbReference>
<evidence type="ECO:0000256" key="7">
    <source>
        <dbReference type="RuleBase" id="RU365068"/>
    </source>
</evidence>
<dbReference type="STRING" id="3827.A0A1S2YFL4"/>
<feature type="domain" description="DEAD-box RNA helicase Q" evidence="12">
    <location>
        <begin position="293"/>
        <end position="321"/>
    </location>
</feature>
<evidence type="ECO:0000313" key="14">
    <source>
        <dbReference type="RefSeq" id="XP_004503757.1"/>
    </source>
</evidence>
<evidence type="ECO:0000313" key="13">
    <source>
        <dbReference type="Proteomes" id="UP000087171"/>
    </source>
</evidence>
<dbReference type="PROSITE" id="PS51194">
    <property type="entry name" value="HELICASE_CTER"/>
    <property type="match status" value="1"/>
</dbReference>
<dbReference type="OrthoDB" id="193716at2759"/>
<evidence type="ECO:0000259" key="11">
    <source>
        <dbReference type="PROSITE" id="PS51194"/>
    </source>
</evidence>